<reference evidence="3" key="1">
    <citation type="submission" date="2020-05" db="EMBL/GenBank/DDBJ databases">
        <title>Mycena genomes resolve the evolution of fungal bioluminescence.</title>
        <authorList>
            <person name="Tsai I.J."/>
        </authorList>
    </citation>
    <scope>NUCLEOTIDE SEQUENCE</scope>
    <source>
        <strain evidence="3">171206Taipei</strain>
    </source>
</reference>
<dbReference type="GeneID" id="59347406"/>
<protein>
    <submittedName>
        <fullName evidence="3">Uncharacterized protein</fullName>
    </submittedName>
</protein>
<dbReference type="OrthoDB" id="3227715at2759"/>
<proteinExistence type="predicted"/>
<evidence type="ECO:0000313" key="4">
    <source>
        <dbReference type="Proteomes" id="UP000636479"/>
    </source>
</evidence>
<evidence type="ECO:0000256" key="1">
    <source>
        <dbReference type="SAM" id="Coils"/>
    </source>
</evidence>
<name>A0A8H6SG25_9AGAR</name>
<feature type="region of interest" description="Disordered" evidence="2">
    <location>
        <begin position="150"/>
        <end position="187"/>
    </location>
</feature>
<evidence type="ECO:0000256" key="2">
    <source>
        <dbReference type="SAM" id="MobiDB-lite"/>
    </source>
</evidence>
<organism evidence="3 4">
    <name type="scientific">Mycena indigotica</name>
    <dbReference type="NCBI Taxonomy" id="2126181"/>
    <lineage>
        <taxon>Eukaryota</taxon>
        <taxon>Fungi</taxon>
        <taxon>Dikarya</taxon>
        <taxon>Basidiomycota</taxon>
        <taxon>Agaricomycotina</taxon>
        <taxon>Agaricomycetes</taxon>
        <taxon>Agaricomycetidae</taxon>
        <taxon>Agaricales</taxon>
        <taxon>Marasmiineae</taxon>
        <taxon>Mycenaceae</taxon>
        <taxon>Mycena</taxon>
    </lineage>
</organism>
<dbReference type="EMBL" id="JACAZF010000007">
    <property type="protein sequence ID" value="KAF7298744.1"/>
    <property type="molecule type" value="Genomic_DNA"/>
</dbReference>
<keyword evidence="1" id="KW-0175">Coiled coil</keyword>
<dbReference type="RefSeq" id="XP_037218132.1">
    <property type="nucleotide sequence ID" value="XM_037364890.1"/>
</dbReference>
<feature type="compositionally biased region" description="Polar residues" evidence="2">
    <location>
        <begin position="20"/>
        <end position="39"/>
    </location>
</feature>
<keyword evidence="4" id="KW-1185">Reference proteome</keyword>
<feature type="compositionally biased region" description="Basic residues" evidence="2">
    <location>
        <begin position="175"/>
        <end position="187"/>
    </location>
</feature>
<accession>A0A8H6SG25</accession>
<gene>
    <name evidence="3" type="ORF">MIND_00821900</name>
</gene>
<feature type="region of interest" description="Disordered" evidence="2">
    <location>
        <begin position="1"/>
        <end position="39"/>
    </location>
</feature>
<feature type="coiled-coil region" evidence="1">
    <location>
        <begin position="83"/>
        <end position="110"/>
    </location>
</feature>
<sequence>MARVQNNPEYADPVIREPSPISSVGSIHGPDQTSLSDSEGQLDQWAFERKWNDRLELGRATREEELANIDPLITRPTTAIEERILFERILRNLRAKIAELEDDELFEQALLRGSQAGLEDYTIPTDIDALMQGMMLTTNASGTTTLGPWNHGPLRFDTSLHDTNNDPPSPPPPRAAKRTRAKGKSRR</sequence>
<dbReference type="Proteomes" id="UP000636479">
    <property type="component" value="Unassembled WGS sequence"/>
</dbReference>
<dbReference type="AlphaFoldDB" id="A0A8H6SG25"/>
<comment type="caution">
    <text evidence="3">The sequence shown here is derived from an EMBL/GenBank/DDBJ whole genome shotgun (WGS) entry which is preliminary data.</text>
</comment>
<evidence type="ECO:0000313" key="3">
    <source>
        <dbReference type="EMBL" id="KAF7298744.1"/>
    </source>
</evidence>